<dbReference type="Proteomes" id="UP001286456">
    <property type="component" value="Unassembled WGS sequence"/>
</dbReference>
<evidence type="ECO:0000313" key="1">
    <source>
        <dbReference type="EMBL" id="KAK3336865.1"/>
    </source>
</evidence>
<gene>
    <name evidence="1" type="ORF">B0T19DRAFT_53331</name>
</gene>
<dbReference type="EMBL" id="JAUEPO010000001">
    <property type="protein sequence ID" value="KAK3336865.1"/>
    <property type="molecule type" value="Genomic_DNA"/>
</dbReference>
<protein>
    <submittedName>
        <fullName evidence="1">Uncharacterized protein</fullName>
    </submittedName>
</protein>
<proteinExistence type="predicted"/>
<reference evidence="1" key="2">
    <citation type="submission" date="2023-06" db="EMBL/GenBank/DDBJ databases">
        <authorList>
            <consortium name="Lawrence Berkeley National Laboratory"/>
            <person name="Haridas S."/>
            <person name="Hensen N."/>
            <person name="Bonometti L."/>
            <person name="Westerberg I."/>
            <person name="Brannstrom I.O."/>
            <person name="Guillou S."/>
            <person name="Cros-Aarteil S."/>
            <person name="Calhoun S."/>
            <person name="Kuo A."/>
            <person name="Mondo S."/>
            <person name="Pangilinan J."/>
            <person name="Riley R."/>
            <person name="Labutti K."/>
            <person name="Andreopoulos B."/>
            <person name="Lipzen A."/>
            <person name="Chen C."/>
            <person name="Yanf M."/>
            <person name="Daum C."/>
            <person name="Ng V."/>
            <person name="Clum A."/>
            <person name="Steindorff A."/>
            <person name="Ohm R."/>
            <person name="Martin F."/>
            <person name="Silar P."/>
            <person name="Natvig D."/>
            <person name="Lalanne C."/>
            <person name="Gautier V."/>
            <person name="Ament-Velasquez S.L."/>
            <person name="Kruys A."/>
            <person name="Hutchinson M.I."/>
            <person name="Powell A.J."/>
            <person name="Barry K."/>
            <person name="Miller A.N."/>
            <person name="Grigoriev I.V."/>
            <person name="Debuchy R."/>
            <person name="Gladieux P."/>
            <person name="Thoren M.H."/>
            <person name="Johannesson H."/>
        </authorList>
    </citation>
    <scope>NUCLEOTIDE SEQUENCE</scope>
    <source>
        <strain evidence="1">SMH4131-1</strain>
    </source>
</reference>
<sequence length="211" mass="22781">MYDGTELSKLACRTHITALCYGRHGTVVGFGKARSGGSSILTHPCLPACRRVPPPPSFLSIEFPVRAVPSPHAAFRPPLLSIISQHGTSLPPTHSTSPACGVITRSSRCTLSRHRATYCVNSWKCERGDQLEVTCSSFSLEDGVHGLLVHAGWPGVPCLEHPSNSLLHFLQSYPKLTPLGSSAFNFSPGRSFSHSSFSSLVPRVDDASFQR</sequence>
<comment type="caution">
    <text evidence="1">The sequence shown here is derived from an EMBL/GenBank/DDBJ whole genome shotgun (WGS) entry which is preliminary data.</text>
</comment>
<evidence type="ECO:0000313" key="2">
    <source>
        <dbReference type="Proteomes" id="UP001286456"/>
    </source>
</evidence>
<dbReference type="AlphaFoldDB" id="A0AAE0J5D7"/>
<organism evidence="1 2">
    <name type="scientific">Cercophora scortea</name>
    <dbReference type="NCBI Taxonomy" id="314031"/>
    <lineage>
        <taxon>Eukaryota</taxon>
        <taxon>Fungi</taxon>
        <taxon>Dikarya</taxon>
        <taxon>Ascomycota</taxon>
        <taxon>Pezizomycotina</taxon>
        <taxon>Sordariomycetes</taxon>
        <taxon>Sordariomycetidae</taxon>
        <taxon>Sordariales</taxon>
        <taxon>Lasiosphaeriaceae</taxon>
        <taxon>Cercophora</taxon>
    </lineage>
</organism>
<keyword evidence="2" id="KW-1185">Reference proteome</keyword>
<accession>A0AAE0J5D7</accession>
<reference evidence="1" key="1">
    <citation type="journal article" date="2023" name="Mol. Phylogenet. Evol.">
        <title>Genome-scale phylogeny and comparative genomics of the fungal order Sordariales.</title>
        <authorList>
            <person name="Hensen N."/>
            <person name="Bonometti L."/>
            <person name="Westerberg I."/>
            <person name="Brannstrom I.O."/>
            <person name="Guillou S."/>
            <person name="Cros-Aarteil S."/>
            <person name="Calhoun S."/>
            <person name="Haridas S."/>
            <person name="Kuo A."/>
            <person name="Mondo S."/>
            <person name="Pangilinan J."/>
            <person name="Riley R."/>
            <person name="LaButti K."/>
            <person name="Andreopoulos B."/>
            <person name="Lipzen A."/>
            <person name="Chen C."/>
            <person name="Yan M."/>
            <person name="Daum C."/>
            <person name="Ng V."/>
            <person name="Clum A."/>
            <person name="Steindorff A."/>
            <person name="Ohm R.A."/>
            <person name="Martin F."/>
            <person name="Silar P."/>
            <person name="Natvig D.O."/>
            <person name="Lalanne C."/>
            <person name="Gautier V."/>
            <person name="Ament-Velasquez S.L."/>
            <person name="Kruys A."/>
            <person name="Hutchinson M.I."/>
            <person name="Powell A.J."/>
            <person name="Barry K."/>
            <person name="Miller A.N."/>
            <person name="Grigoriev I.V."/>
            <person name="Debuchy R."/>
            <person name="Gladieux P."/>
            <person name="Hiltunen Thoren M."/>
            <person name="Johannesson H."/>
        </authorList>
    </citation>
    <scope>NUCLEOTIDE SEQUENCE</scope>
    <source>
        <strain evidence="1">SMH4131-1</strain>
    </source>
</reference>
<name>A0AAE0J5D7_9PEZI</name>